<dbReference type="PANTHER" id="PTHR47966">
    <property type="entry name" value="BETA-SITE APP-CLEAVING ENZYME, ISOFORM A-RELATED"/>
    <property type="match status" value="1"/>
</dbReference>
<evidence type="ECO:0000313" key="3">
    <source>
        <dbReference type="EMBL" id="KAJ4152814.1"/>
    </source>
</evidence>
<evidence type="ECO:0000259" key="2">
    <source>
        <dbReference type="PROSITE" id="PS51767"/>
    </source>
</evidence>
<dbReference type="KEGG" id="amus:LMH87_009334"/>
<feature type="domain" description="Peptidase A1" evidence="2">
    <location>
        <begin position="66"/>
        <end position="417"/>
    </location>
</feature>
<evidence type="ECO:0000313" key="4">
    <source>
        <dbReference type="Proteomes" id="UP001144673"/>
    </source>
</evidence>
<dbReference type="PROSITE" id="PS51767">
    <property type="entry name" value="PEPTIDASE_A1"/>
    <property type="match status" value="1"/>
</dbReference>
<dbReference type="InterPro" id="IPR021109">
    <property type="entry name" value="Peptidase_aspartic_dom_sf"/>
</dbReference>
<reference evidence="3" key="1">
    <citation type="journal article" date="2023" name="Access Microbiol">
        <title>De-novo genome assembly for Akanthomyces muscarius, a biocontrol agent of insect agricultural pests.</title>
        <authorList>
            <person name="Erdos Z."/>
            <person name="Studholme D.J."/>
            <person name="Raymond B."/>
            <person name="Sharma M."/>
        </authorList>
    </citation>
    <scope>NUCLEOTIDE SEQUENCE</scope>
    <source>
        <strain evidence="3">Ve6</strain>
    </source>
</reference>
<dbReference type="SUPFAM" id="SSF50630">
    <property type="entry name" value="Acid proteases"/>
    <property type="match status" value="1"/>
</dbReference>
<dbReference type="PANTHER" id="PTHR47966:SF51">
    <property type="entry name" value="BETA-SITE APP-CLEAVING ENZYME, ISOFORM A-RELATED"/>
    <property type="match status" value="1"/>
</dbReference>
<dbReference type="GeneID" id="80896493"/>
<evidence type="ECO:0000256" key="1">
    <source>
        <dbReference type="ARBA" id="ARBA00007447"/>
    </source>
</evidence>
<gene>
    <name evidence="3" type="ORF">LMH87_009334</name>
</gene>
<organism evidence="3 4">
    <name type="scientific">Akanthomyces muscarius</name>
    <name type="common">Entomopathogenic fungus</name>
    <name type="synonym">Lecanicillium muscarium</name>
    <dbReference type="NCBI Taxonomy" id="2231603"/>
    <lineage>
        <taxon>Eukaryota</taxon>
        <taxon>Fungi</taxon>
        <taxon>Dikarya</taxon>
        <taxon>Ascomycota</taxon>
        <taxon>Pezizomycotina</taxon>
        <taxon>Sordariomycetes</taxon>
        <taxon>Hypocreomycetidae</taxon>
        <taxon>Hypocreales</taxon>
        <taxon>Cordycipitaceae</taxon>
        <taxon>Akanthomyces</taxon>
    </lineage>
</organism>
<proteinExistence type="inferred from homology"/>
<dbReference type="InterPro" id="IPR001461">
    <property type="entry name" value="Aspartic_peptidase_A1"/>
</dbReference>
<dbReference type="GO" id="GO:0006508">
    <property type="term" value="P:proteolysis"/>
    <property type="evidence" value="ECO:0007669"/>
    <property type="project" value="InterPro"/>
</dbReference>
<comment type="caution">
    <text evidence="3">The sequence shown here is derived from an EMBL/GenBank/DDBJ whole genome shotgun (WGS) entry which is preliminary data.</text>
</comment>
<accession>A0A9W8UJG4</accession>
<keyword evidence="4" id="KW-1185">Reference proteome</keyword>
<sequence>MMAVAVSAESTLHGEPNQFIGIESNETSKAKPYSWKPSWTDTGGPNSRSVGSWPLTFHPSPFGHRFTVTVQLGDPPQRFDLDVHTGMATTWVIGESPFTDGGWPVAGKSCYVPNNKSVHKVHKKGYQNFELSFPDWTTVEGTIYQDRARIGDGENAIGYWIQEFGVAKTIHPRLVYERNLSDVLGLGPKYDIGKRLPASLLTALGGRRPHGLGLRNESRYTGELLNFWHSNTKVKKHVPNAHHTINTSALYIGQEVMRSRRALTAGIDSTSSYIALPYPMAVHYYKKLGKRAARKFLLPDGYEGWHVPCTWNPPDVVVEFSNYTMRDQMDEEKPFEPPKERQFDVLKSFTIPGEKLLLQEIGTNRCLGAVVGRIQKQNPDFLLRQKHRWPEIVLGWPFLQNKFIEIDRSHGIYIGEAA</sequence>
<dbReference type="Gene3D" id="2.40.70.10">
    <property type="entry name" value="Acid Proteases"/>
    <property type="match status" value="2"/>
</dbReference>
<protein>
    <recommendedName>
        <fullName evidence="2">Peptidase A1 domain-containing protein</fullName>
    </recommendedName>
</protein>
<comment type="similarity">
    <text evidence="1">Belongs to the peptidase A1 family.</text>
</comment>
<dbReference type="RefSeq" id="XP_056053472.1">
    <property type="nucleotide sequence ID" value="XM_056196310.1"/>
</dbReference>
<dbReference type="Proteomes" id="UP001144673">
    <property type="component" value="Chromosome 5"/>
</dbReference>
<dbReference type="Pfam" id="PF00026">
    <property type="entry name" value="Asp"/>
    <property type="match status" value="1"/>
</dbReference>
<dbReference type="AlphaFoldDB" id="A0A9W8UJG4"/>
<dbReference type="InterPro" id="IPR033121">
    <property type="entry name" value="PEPTIDASE_A1"/>
</dbReference>
<name>A0A9W8UJG4_AKAMU</name>
<dbReference type="InterPro" id="IPR034164">
    <property type="entry name" value="Pepsin-like_dom"/>
</dbReference>
<dbReference type="CDD" id="cd05471">
    <property type="entry name" value="pepsin_like"/>
    <property type="match status" value="1"/>
</dbReference>
<dbReference type="EMBL" id="JAJHUN010000008">
    <property type="protein sequence ID" value="KAJ4152814.1"/>
    <property type="molecule type" value="Genomic_DNA"/>
</dbReference>
<dbReference type="GO" id="GO:0004190">
    <property type="term" value="F:aspartic-type endopeptidase activity"/>
    <property type="evidence" value="ECO:0007669"/>
    <property type="project" value="InterPro"/>
</dbReference>